<proteinExistence type="predicted"/>
<gene>
    <name evidence="12" type="ORF">SAMN05216447_102169</name>
</gene>
<protein>
    <recommendedName>
        <fullName evidence="9">Ascorbate-specific PTS system EIIA component</fullName>
    </recommendedName>
    <alternativeName>
        <fullName evidence="10">Ascorbate-specific phosphotransferase enzyme IIA component</fullName>
    </alternativeName>
</protein>
<organism evidence="12 13">
    <name type="scientific">Parafannyhessea umbonata</name>
    <dbReference type="NCBI Taxonomy" id="604330"/>
    <lineage>
        <taxon>Bacteria</taxon>
        <taxon>Bacillati</taxon>
        <taxon>Actinomycetota</taxon>
        <taxon>Coriobacteriia</taxon>
        <taxon>Coriobacteriales</taxon>
        <taxon>Atopobiaceae</taxon>
        <taxon>Parafannyhessea</taxon>
    </lineage>
</organism>
<dbReference type="InterPro" id="IPR051351">
    <property type="entry name" value="Ascorbate-PTS_EIIA_comp"/>
</dbReference>
<evidence type="ECO:0000256" key="5">
    <source>
        <dbReference type="ARBA" id="ARBA00022679"/>
    </source>
</evidence>
<evidence type="ECO:0000256" key="10">
    <source>
        <dbReference type="ARBA" id="ARBA00042072"/>
    </source>
</evidence>
<keyword evidence="6" id="KW-0598">Phosphotransferase system</keyword>
<keyword evidence="5" id="KW-0808">Transferase</keyword>
<dbReference type="Gene3D" id="3.40.930.10">
    <property type="entry name" value="Mannitol-specific EII, Chain A"/>
    <property type="match status" value="1"/>
</dbReference>
<dbReference type="RefSeq" id="WP_078687050.1">
    <property type="nucleotide sequence ID" value="NZ_FNWT01000002.1"/>
</dbReference>
<evidence type="ECO:0000256" key="1">
    <source>
        <dbReference type="ARBA" id="ARBA00004496"/>
    </source>
</evidence>
<dbReference type="Proteomes" id="UP000199135">
    <property type="component" value="Unassembled WGS sequence"/>
</dbReference>
<keyword evidence="2" id="KW-0813">Transport</keyword>
<keyword evidence="13" id="KW-1185">Reference proteome</keyword>
<keyword evidence="4" id="KW-0597">Phosphoprotein</keyword>
<evidence type="ECO:0000313" key="12">
    <source>
        <dbReference type="EMBL" id="SEH43733.1"/>
    </source>
</evidence>
<sequence>MSELIERSHLATSVAADDWKDAIRCAGRLLEETGDILPAYVDEMIEGVLTLGPYIVIAPGLALAHSAPSPSVKRTSASLVTLDWGVSFGCDNDPVRIVICLACVDKTSHIAELQKMARFLMSPGAMDGILACDNPDELYEFINSCSVEDHSGEEVHGK</sequence>
<dbReference type="Pfam" id="PF00359">
    <property type="entry name" value="PTS_EIIA_2"/>
    <property type="match status" value="1"/>
</dbReference>
<dbReference type="PANTHER" id="PTHR36203">
    <property type="entry name" value="ASCORBATE-SPECIFIC PTS SYSTEM EIIA COMPONENT"/>
    <property type="match status" value="1"/>
</dbReference>
<reference evidence="12 13" key="1">
    <citation type="submission" date="2016-10" db="EMBL/GenBank/DDBJ databases">
        <authorList>
            <person name="Varghese N."/>
            <person name="Submissions S."/>
        </authorList>
    </citation>
    <scope>NUCLEOTIDE SEQUENCE [LARGE SCALE GENOMIC DNA]</scope>
    <source>
        <strain evidence="12 13">WCP15</strain>
    </source>
</reference>
<evidence type="ECO:0000259" key="11">
    <source>
        <dbReference type="PROSITE" id="PS51094"/>
    </source>
</evidence>
<dbReference type="PROSITE" id="PS51094">
    <property type="entry name" value="PTS_EIIA_TYPE_2"/>
    <property type="match status" value="1"/>
</dbReference>
<dbReference type="EMBL" id="FNWT01000002">
    <property type="protein sequence ID" value="SEH43733.1"/>
    <property type="molecule type" value="Genomic_DNA"/>
</dbReference>
<evidence type="ECO:0000256" key="4">
    <source>
        <dbReference type="ARBA" id="ARBA00022553"/>
    </source>
</evidence>
<evidence type="ECO:0000256" key="2">
    <source>
        <dbReference type="ARBA" id="ARBA00022448"/>
    </source>
</evidence>
<evidence type="ECO:0000256" key="8">
    <source>
        <dbReference type="ARBA" id="ARBA00037387"/>
    </source>
</evidence>
<comment type="subcellular location">
    <subcellularLocation>
        <location evidence="1">Cytoplasm</location>
    </subcellularLocation>
</comment>
<accession>A0A1H6I6C4</accession>
<dbReference type="InterPro" id="IPR016152">
    <property type="entry name" value="PTrfase/Anion_transptr"/>
</dbReference>
<evidence type="ECO:0000256" key="9">
    <source>
        <dbReference type="ARBA" id="ARBA00041175"/>
    </source>
</evidence>
<comment type="function">
    <text evidence="8">The phosphoenolpyruvate-dependent sugar phosphotransferase system (sugar PTS), a major carbohydrate active transport system, catalyzes the phosphorylation of incoming sugar substrates concomitantly with their translocation across the cell membrane. The enzyme II UlaABC PTS system is involved in ascorbate transport.</text>
</comment>
<evidence type="ECO:0000256" key="7">
    <source>
        <dbReference type="ARBA" id="ARBA00022777"/>
    </source>
</evidence>
<keyword evidence="7" id="KW-0418">Kinase</keyword>
<comment type="caution">
    <text evidence="12">The sequence shown here is derived from an EMBL/GenBank/DDBJ whole genome shotgun (WGS) entry which is preliminary data.</text>
</comment>
<dbReference type="PANTHER" id="PTHR36203:SF1">
    <property type="entry name" value="ASCORBATE-SPECIFIC PTS SYSTEM EIIA COMPONENT"/>
    <property type="match status" value="1"/>
</dbReference>
<evidence type="ECO:0000313" key="13">
    <source>
        <dbReference type="Proteomes" id="UP000199135"/>
    </source>
</evidence>
<dbReference type="InterPro" id="IPR002178">
    <property type="entry name" value="PTS_EIIA_type-2_dom"/>
</dbReference>
<feature type="domain" description="PTS EIIA type-2" evidence="11">
    <location>
        <begin position="3"/>
        <end position="145"/>
    </location>
</feature>
<evidence type="ECO:0000256" key="6">
    <source>
        <dbReference type="ARBA" id="ARBA00022683"/>
    </source>
</evidence>
<evidence type="ECO:0000256" key="3">
    <source>
        <dbReference type="ARBA" id="ARBA00022490"/>
    </source>
</evidence>
<name>A0A1H6I6C4_9ACTN</name>
<dbReference type="SUPFAM" id="SSF55804">
    <property type="entry name" value="Phoshotransferase/anion transport protein"/>
    <property type="match status" value="1"/>
</dbReference>
<keyword evidence="3" id="KW-0963">Cytoplasm</keyword>